<keyword evidence="3" id="KW-1185">Reference proteome</keyword>
<keyword evidence="1" id="KW-0812">Transmembrane</keyword>
<protein>
    <recommendedName>
        <fullName evidence="4">G protein-coupled receptor</fullName>
    </recommendedName>
</protein>
<dbReference type="PANTHER" id="PTHR22943">
    <property type="entry name" value="7-TRANSMEMBRANE DOMAIN RECEPTOR C.ELEGANS"/>
    <property type="match status" value="1"/>
</dbReference>
<feature type="transmembrane region" description="Helical" evidence="1">
    <location>
        <begin position="127"/>
        <end position="149"/>
    </location>
</feature>
<accession>A0AAV5VPL8</accession>
<name>A0AAV5VPL8_9BILA</name>
<evidence type="ECO:0000313" key="2">
    <source>
        <dbReference type="EMBL" id="GMT21408.1"/>
    </source>
</evidence>
<evidence type="ECO:0000313" key="3">
    <source>
        <dbReference type="Proteomes" id="UP001432322"/>
    </source>
</evidence>
<keyword evidence="1" id="KW-0472">Membrane</keyword>
<dbReference type="InterPro" id="IPR019428">
    <property type="entry name" value="7TM_GPCR_serpentine_rcpt_Str"/>
</dbReference>
<reference evidence="2" key="1">
    <citation type="submission" date="2023-10" db="EMBL/GenBank/DDBJ databases">
        <title>Genome assembly of Pristionchus species.</title>
        <authorList>
            <person name="Yoshida K."/>
            <person name="Sommer R.J."/>
        </authorList>
    </citation>
    <scope>NUCLEOTIDE SEQUENCE</scope>
    <source>
        <strain evidence="2">RS5133</strain>
    </source>
</reference>
<dbReference type="Proteomes" id="UP001432322">
    <property type="component" value="Unassembled WGS sequence"/>
</dbReference>
<feature type="transmembrane region" description="Helical" evidence="1">
    <location>
        <begin position="12"/>
        <end position="37"/>
    </location>
</feature>
<evidence type="ECO:0008006" key="4">
    <source>
        <dbReference type="Google" id="ProtNLM"/>
    </source>
</evidence>
<sequence length="229" mass="25749">SNPLYDWFYQEPFHSIFIASTTTISLFSNGLLLYIIATTNSSHIGPYRSDKFQFCHMTSTGFYFFPRRAGKLNLFGYSLDTALLLIFLATYYQTFIVLAYHFIYRYKTATSGISRSFTDGWSRTRWIVLDIVVYIVYVGGVVGGCAVALTPTEYTRANVPAEIMELYGVDLRDERAGFTVAAVKQRNAVSGEMEWHPLNLSGLICCVALFGATAIVIIFCIYKTSAAIR</sequence>
<feature type="transmembrane region" description="Helical" evidence="1">
    <location>
        <begin position="200"/>
        <end position="222"/>
    </location>
</feature>
<organism evidence="2 3">
    <name type="scientific">Pristionchus fissidentatus</name>
    <dbReference type="NCBI Taxonomy" id="1538716"/>
    <lineage>
        <taxon>Eukaryota</taxon>
        <taxon>Metazoa</taxon>
        <taxon>Ecdysozoa</taxon>
        <taxon>Nematoda</taxon>
        <taxon>Chromadorea</taxon>
        <taxon>Rhabditida</taxon>
        <taxon>Rhabditina</taxon>
        <taxon>Diplogasteromorpha</taxon>
        <taxon>Diplogasteroidea</taxon>
        <taxon>Neodiplogasteridae</taxon>
        <taxon>Pristionchus</taxon>
    </lineage>
</organism>
<gene>
    <name evidence="2" type="ORF">PFISCL1PPCAC_12705</name>
</gene>
<evidence type="ECO:0000256" key="1">
    <source>
        <dbReference type="SAM" id="Phobius"/>
    </source>
</evidence>
<dbReference type="EMBL" id="BTSY01000004">
    <property type="protein sequence ID" value="GMT21408.1"/>
    <property type="molecule type" value="Genomic_DNA"/>
</dbReference>
<dbReference type="PANTHER" id="PTHR22943:SF248">
    <property type="entry name" value="SEVEN TM RECEPTOR"/>
    <property type="match status" value="1"/>
</dbReference>
<proteinExistence type="predicted"/>
<keyword evidence="1" id="KW-1133">Transmembrane helix</keyword>
<dbReference type="Pfam" id="PF10326">
    <property type="entry name" value="7TM_GPCR_Str"/>
    <property type="match status" value="1"/>
</dbReference>
<feature type="transmembrane region" description="Helical" evidence="1">
    <location>
        <begin position="82"/>
        <end position="106"/>
    </location>
</feature>
<comment type="caution">
    <text evidence="2">The sequence shown here is derived from an EMBL/GenBank/DDBJ whole genome shotgun (WGS) entry which is preliminary data.</text>
</comment>
<feature type="non-terminal residue" evidence="2">
    <location>
        <position position="1"/>
    </location>
</feature>
<dbReference type="AlphaFoldDB" id="A0AAV5VPL8"/>